<evidence type="ECO:0000313" key="1">
    <source>
        <dbReference type="EMBL" id="KAK1937508.1"/>
    </source>
</evidence>
<name>A0AAD9LI46_BABDI</name>
<accession>A0AAD9LI46</accession>
<proteinExistence type="predicted"/>
<reference evidence="1" key="1">
    <citation type="journal article" date="2014" name="Nucleic Acids Res.">
        <title>The evolutionary dynamics of variant antigen genes in Babesia reveal a history of genomic innovation underlying host-parasite interaction.</title>
        <authorList>
            <person name="Jackson A.P."/>
            <person name="Otto T.D."/>
            <person name="Darby A."/>
            <person name="Ramaprasad A."/>
            <person name="Xia D."/>
            <person name="Echaide I.E."/>
            <person name="Farber M."/>
            <person name="Gahlot S."/>
            <person name="Gamble J."/>
            <person name="Gupta D."/>
            <person name="Gupta Y."/>
            <person name="Jackson L."/>
            <person name="Malandrin L."/>
            <person name="Malas T.B."/>
            <person name="Moussa E."/>
            <person name="Nair M."/>
            <person name="Reid A.J."/>
            <person name="Sanders M."/>
            <person name="Sharma J."/>
            <person name="Tracey A."/>
            <person name="Quail M.A."/>
            <person name="Weir W."/>
            <person name="Wastling J.M."/>
            <person name="Hall N."/>
            <person name="Willadsen P."/>
            <person name="Lingelbach K."/>
            <person name="Shiels B."/>
            <person name="Tait A."/>
            <person name="Berriman M."/>
            <person name="Allred D.R."/>
            <person name="Pain A."/>
        </authorList>
    </citation>
    <scope>NUCLEOTIDE SEQUENCE</scope>
    <source>
        <strain evidence="1">1802A</strain>
    </source>
</reference>
<comment type="caution">
    <text evidence="1">The sequence shown here is derived from an EMBL/GenBank/DDBJ whole genome shotgun (WGS) entry which is preliminary data.</text>
</comment>
<dbReference type="EMBL" id="JAHBMH010000033">
    <property type="protein sequence ID" value="KAK1937508.1"/>
    <property type="molecule type" value="Genomic_DNA"/>
</dbReference>
<evidence type="ECO:0000313" key="2">
    <source>
        <dbReference type="Proteomes" id="UP001195914"/>
    </source>
</evidence>
<organism evidence="1 2">
    <name type="scientific">Babesia divergens</name>
    <dbReference type="NCBI Taxonomy" id="32595"/>
    <lineage>
        <taxon>Eukaryota</taxon>
        <taxon>Sar</taxon>
        <taxon>Alveolata</taxon>
        <taxon>Apicomplexa</taxon>
        <taxon>Aconoidasida</taxon>
        <taxon>Piroplasmida</taxon>
        <taxon>Babesiidae</taxon>
        <taxon>Babesia</taxon>
    </lineage>
</organism>
<gene>
    <name evidence="1" type="ORF">X943_002432</name>
</gene>
<protein>
    <submittedName>
        <fullName evidence="1">Uncharacterized protein</fullName>
    </submittedName>
</protein>
<reference evidence="1" key="2">
    <citation type="submission" date="2021-05" db="EMBL/GenBank/DDBJ databases">
        <authorList>
            <person name="Pain A."/>
        </authorList>
    </citation>
    <scope>NUCLEOTIDE SEQUENCE</scope>
    <source>
        <strain evidence="1">1802A</strain>
    </source>
</reference>
<dbReference type="AlphaFoldDB" id="A0AAD9LI46"/>
<sequence>MKAQRYMNAGVCGDNFAPHGSPVASKGEAFSECFLTQKVLLVLGGNDGRPIFKRRPVGSIHICRGRCPEVLVVSDEVRLSHLSSSAVHGVLNVFAKYGSSAYFLSKLLNAISDYSVASDPESPQPPVAPSLSSLLNAKHSSDGYGCYNWSWGVISPGLAVALNTIWTEWNIVLASVHRGFVSSLHKEFAGVEAVPVDGNGALSILRSRQESSGACSPFMQLYRERFAKYDSSSGVPNGFSADSGLSDFKLTLSNLEYHLRPFLVMLDAIANMLELVLSYMSHCALSVHSLTRVSSMLLLLQLRSCEHGQATYIRELWKFMLYHTLKSFSVPVSSGVRHNECHLDKSCMYMGGPFLDLICAHEAGEPLLPDSNVSEPVLSASKALDNVASTEYHVLKCLNDGVVHCRSARLRVLRDVLQKQYHFTPYISYLSGLCCLRFGDCLDPVLAMLGRRCVPLNCHARLKDLLHDCLSEKLLCDKGGILGALSPTDFKSVVDSFDYEIHTETPTPNFSLQLDRCRFMSDMVDLHEKYVGFLLESLLVPAREDREMSFLKINQLFSEPIGLIHQCASELLRLFNDPLAAGFEEIESVYGVLVSEVSRLKSALNVVSSCVLLDIPAFGPAERAILSDVVKARIDLSSSSCKAVSVLQRLLR</sequence>
<dbReference type="Proteomes" id="UP001195914">
    <property type="component" value="Unassembled WGS sequence"/>
</dbReference>
<keyword evidence="2" id="KW-1185">Reference proteome</keyword>